<dbReference type="InterPro" id="IPR016181">
    <property type="entry name" value="Acyl_CoA_acyltransferase"/>
</dbReference>
<gene>
    <name evidence="2" type="ORF">EMK97_17260</name>
</gene>
<evidence type="ECO:0000259" key="1">
    <source>
        <dbReference type="PROSITE" id="PS51186"/>
    </source>
</evidence>
<dbReference type="KEGG" id="lsd:EMK97_17260"/>
<evidence type="ECO:0000313" key="3">
    <source>
        <dbReference type="Proteomes" id="UP000290244"/>
    </source>
</evidence>
<dbReference type="Pfam" id="PF13302">
    <property type="entry name" value="Acetyltransf_3"/>
    <property type="match status" value="1"/>
</dbReference>
<protein>
    <submittedName>
        <fullName evidence="2">N-acetyltransferase</fullName>
    </submittedName>
</protein>
<dbReference type="RefSeq" id="WP_130604028.1">
    <property type="nucleotide sequence ID" value="NZ_CP034759.1"/>
</dbReference>
<organism evidence="2 3">
    <name type="scientific">Litorilituus sediminis</name>
    <dbReference type="NCBI Taxonomy" id="718192"/>
    <lineage>
        <taxon>Bacteria</taxon>
        <taxon>Pseudomonadati</taxon>
        <taxon>Pseudomonadota</taxon>
        <taxon>Gammaproteobacteria</taxon>
        <taxon>Alteromonadales</taxon>
        <taxon>Colwelliaceae</taxon>
        <taxon>Litorilituus</taxon>
    </lineage>
</organism>
<dbReference type="PANTHER" id="PTHR43792:SF1">
    <property type="entry name" value="N-ACETYLTRANSFERASE DOMAIN-CONTAINING PROTEIN"/>
    <property type="match status" value="1"/>
</dbReference>
<dbReference type="SUPFAM" id="SSF55729">
    <property type="entry name" value="Acyl-CoA N-acyltransferases (Nat)"/>
    <property type="match status" value="1"/>
</dbReference>
<dbReference type="AlphaFoldDB" id="A0A4P6PC98"/>
<dbReference type="InterPro" id="IPR000182">
    <property type="entry name" value="GNAT_dom"/>
</dbReference>
<reference evidence="2 3" key="1">
    <citation type="submission" date="2018-12" db="EMBL/GenBank/DDBJ databases">
        <title>Complete genome of Litorilituus sediminis.</title>
        <authorList>
            <person name="Liu A."/>
            <person name="Rong J."/>
        </authorList>
    </citation>
    <scope>NUCLEOTIDE SEQUENCE [LARGE SCALE GENOMIC DNA]</scope>
    <source>
        <strain evidence="2 3">JCM 17549</strain>
    </source>
</reference>
<name>A0A4P6PC98_9GAMM</name>
<keyword evidence="2" id="KW-0808">Transferase</keyword>
<dbReference type="EMBL" id="CP034759">
    <property type="protein sequence ID" value="QBG37362.1"/>
    <property type="molecule type" value="Genomic_DNA"/>
</dbReference>
<proteinExistence type="predicted"/>
<dbReference type="OrthoDB" id="7852312at2"/>
<dbReference type="InterPro" id="IPR051531">
    <property type="entry name" value="N-acetyltransferase"/>
</dbReference>
<accession>A0A4P6PC98</accession>
<dbReference type="PROSITE" id="PS51186">
    <property type="entry name" value="GNAT"/>
    <property type="match status" value="1"/>
</dbReference>
<keyword evidence="3" id="KW-1185">Reference proteome</keyword>
<dbReference type="GO" id="GO:0016747">
    <property type="term" value="F:acyltransferase activity, transferring groups other than amino-acyl groups"/>
    <property type="evidence" value="ECO:0007669"/>
    <property type="project" value="InterPro"/>
</dbReference>
<feature type="domain" description="N-acetyltransferase" evidence="1">
    <location>
        <begin position="20"/>
        <end position="185"/>
    </location>
</feature>
<sequence>MLTITENSEFSAPTLQAEHIYLRTGKISDFDAIKAYRQDEENCRYIRPAEDDATTLKMVEQLSSPWQLSQGRWNGLVICQASNNEVIGEIAFNIEDWTHQRAEIGYRLTKTASGKGYCTQACQLLIDFLFKEFGFVKLVAKCDPRNIASYKVMEKLGFIREAHFKQHYLLGSEWTDQYDYGLLATNWLAQQAQ</sequence>
<dbReference type="Gene3D" id="3.40.630.30">
    <property type="match status" value="1"/>
</dbReference>
<dbReference type="Proteomes" id="UP000290244">
    <property type="component" value="Chromosome"/>
</dbReference>
<dbReference type="PANTHER" id="PTHR43792">
    <property type="entry name" value="GNAT FAMILY, PUTATIVE (AFU_ORTHOLOGUE AFUA_3G00765)-RELATED-RELATED"/>
    <property type="match status" value="1"/>
</dbReference>
<evidence type="ECO:0000313" key="2">
    <source>
        <dbReference type="EMBL" id="QBG37362.1"/>
    </source>
</evidence>